<dbReference type="PANTHER" id="PTHR30562:SF1">
    <property type="entry name" value="UVRABC SYSTEM PROTEIN C"/>
    <property type="match status" value="1"/>
</dbReference>
<dbReference type="GO" id="GO:0009380">
    <property type="term" value="C:excinuclease repair complex"/>
    <property type="evidence" value="ECO:0007669"/>
    <property type="project" value="InterPro"/>
</dbReference>
<keyword evidence="3" id="KW-0742">SOS response</keyword>
<feature type="domain" description="UvrC family homology region profile" evidence="5">
    <location>
        <begin position="135"/>
        <end position="361"/>
    </location>
</feature>
<organism evidence="6">
    <name type="scientific">Caldithrix abyssi</name>
    <dbReference type="NCBI Taxonomy" id="187145"/>
    <lineage>
        <taxon>Bacteria</taxon>
        <taxon>Pseudomonadati</taxon>
        <taxon>Calditrichota</taxon>
        <taxon>Calditrichia</taxon>
        <taxon>Calditrichales</taxon>
        <taxon>Calditrichaceae</taxon>
        <taxon>Caldithrix</taxon>
    </lineage>
</organism>
<gene>
    <name evidence="6" type="ORF">ENJ89_00955</name>
</gene>
<dbReference type="Gene3D" id="3.30.420.340">
    <property type="entry name" value="UvrC, RNAse H endonuclease domain"/>
    <property type="match status" value="1"/>
</dbReference>
<dbReference type="InterPro" id="IPR041663">
    <property type="entry name" value="DisA/LigA_HHH"/>
</dbReference>
<dbReference type="SUPFAM" id="SSF47781">
    <property type="entry name" value="RuvA domain 2-like"/>
    <property type="match status" value="1"/>
</dbReference>
<dbReference type="PROSITE" id="PS50165">
    <property type="entry name" value="UVRC"/>
    <property type="match status" value="1"/>
</dbReference>
<sequence length="483" mass="56341">GSEYFGPYTNVKNVRNALRTLQRIFPTRSCKYDLTPEVIQSKKIPLCLDYYIHNCKGPCQGLQTKEEYGQIIDRVRKFLKGKTSELIRELRAEMQQHADRLEFEEAARVRNRLELLENYRNPQKVVQNDFRDRDIVAVAREENDACAVLFKVREGKIIHRVHYYLNQIAWAEEGEILESFLKQYYTKTDDIPQEIDVSQEPPSQDILEQWLHHKAQRKVIIRQPRIGEKKKLVEMTQKNARYLLDELKVQKLKRAVPKAVTSLQKDLKLPVAPRRMECFDISNIQGTDAVASMVCFVDGKPKKSEYRKYKIRTKDSPDDFAMMREAITRRYRRLLAESKPLPDLIVVDGGKGQLSSAVQALRELGVEDQPIIGLAKRLEEVFLPNWKDAQMLPHTSPALRLLQHIRDEAHRFAVTFHRQRRQKRTLLSKLDEIPGIGVKRRQQLLQNFGSVKEIKQASLQELIQVGKIPASVAREVWNFFHKK</sequence>
<dbReference type="InterPro" id="IPR038476">
    <property type="entry name" value="UvrC_RNase_H_dom_sf"/>
</dbReference>
<comment type="caution">
    <text evidence="6">The sequence shown here is derived from an EMBL/GenBank/DDBJ whole genome shotgun (WGS) entry which is preliminary data.</text>
</comment>
<dbReference type="GO" id="GO:0006289">
    <property type="term" value="P:nucleotide-excision repair"/>
    <property type="evidence" value="ECO:0007669"/>
    <property type="project" value="InterPro"/>
</dbReference>
<reference evidence="6" key="1">
    <citation type="journal article" date="2020" name="mSystems">
        <title>Genome- and Community-Level Interaction Insights into Carbon Utilization and Element Cycling Functions of Hydrothermarchaeota in Hydrothermal Sediment.</title>
        <authorList>
            <person name="Zhou Z."/>
            <person name="Liu Y."/>
            <person name="Xu W."/>
            <person name="Pan J."/>
            <person name="Luo Z.H."/>
            <person name="Li M."/>
        </authorList>
    </citation>
    <scope>NUCLEOTIDE SEQUENCE [LARGE SCALE GENOMIC DNA]</scope>
    <source>
        <strain evidence="6">HyVt-527</strain>
    </source>
</reference>
<dbReference type="EMBL" id="DROD01000068">
    <property type="protein sequence ID" value="HHJ51736.1"/>
    <property type="molecule type" value="Genomic_DNA"/>
</dbReference>
<feature type="domain" description="UVR" evidence="4">
    <location>
        <begin position="84"/>
        <end position="119"/>
    </location>
</feature>
<evidence type="ECO:0000256" key="2">
    <source>
        <dbReference type="ARBA" id="ARBA00023204"/>
    </source>
</evidence>
<dbReference type="PROSITE" id="PS50151">
    <property type="entry name" value="UVR"/>
    <property type="match status" value="1"/>
</dbReference>
<dbReference type="FunFam" id="3.30.420.340:FF:000001">
    <property type="entry name" value="UvrABC system protein C"/>
    <property type="match status" value="1"/>
</dbReference>
<evidence type="ECO:0000259" key="4">
    <source>
        <dbReference type="PROSITE" id="PS50151"/>
    </source>
</evidence>
<dbReference type="Pfam" id="PF02151">
    <property type="entry name" value="UVR"/>
    <property type="match status" value="1"/>
</dbReference>
<keyword evidence="1" id="KW-0227">DNA damage</keyword>
<dbReference type="Pfam" id="PF12826">
    <property type="entry name" value="HHH_2"/>
    <property type="match status" value="1"/>
</dbReference>
<evidence type="ECO:0000313" key="6">
    <source>
        <dbReference type="EMBL" id="HHJ51736.1"/>
    </source>
</evidence>
<dbReference type="Pfam" id="PF22920">
    <property type="entry name" value="UvrC_RNaseH"/>
    <property type="match status" value="1"/>
</dbReference>
<feature type="non-terminal residue" evidence="6">
    <location>
        <position position="1"/>
    </location>
</feature>
<dbReference type="GO" id="GO:0009432">
    <property type="term" value="P:SOS response"/>
    <property type="evidence" value="ECO:0007669"/>
    <property type="project" value="UniProtKB-KW"/>
</dbReference>
<dbReference type="SUPFAM" id="SSF46600">
    <property type="entry name" value="C-terminal UvrC-binding domain of UvrB"/>
    <property type="match status" value="1"/>
</dbReference>
<evidence type="ECO:0000259" key="5">
    <source>
        <dbReference type="PROSITE" id="PS50165"/>
    </source>
</evidence>
<dbReference type="GO" id="GO:0009381">
    <property type="term" value="F:excinuclease ABC activity"/>
    <property type="evidence" value="ECO:0007669"/>
    <property type="project" value="InterPro"/>
</dbReference>
<evidence type="ECO:0000256" key="1">
    <source>
        <dbReference type="ARBA" id="ARBA00022763"/>
    </source>
</evidence>
<dbReference type="PANTHER" id="PTHR30562">
    <property type="entry name" value="UVRC/OXIDOREDUCTASE"/>
    <property type="match status" value="1"/>
</dbReference>
<dbReference type="InterPro" id="IPR001943">
    <property type="entry name" value="UVR_dom"/>
</dbReference>
<protein>
    <submittedName>
        <fullName evidence="6">Excinuclease ABC subunit C</fullName>
    </submittedName>
</protein>
<evidence type="ECO:0000256" key="3">
    <source>
        <dbReference type="ARBA" id="ARBA00023236"/>
    </source>
</evidence>
<proteinExistence type="predicted"/>
<dbReference type="InterPro" id="IPR004791">
    <property type="entry name" value="UvrC"/>
</dbReference>
<accession>A0A7V5PMB7</accession>
<dbReference type="Proteomes" id="UP000886124">
    <property type="component" value="Unassembled WGS sequence"/>
</dbReference>
<name>A0A7V5PMB7_CALAY</name>
<dbReference type="AlphaFoldDB" id="A0A7V5PMB7"/>
<dbReference type="Gene3D" id="1.10.150.20">
    <property type="entry name" value="5' to 3' exonuclease, C-terminal subdomain"/>
    <property type="match status" value="1"/>
</dbReference>
<dbReference type="Pfam" id="PF08459">
    <property type="entry name" value="UvrC_RNaseH_dom"/>
    <property type="match status" value="1"/>
</dbReference>
<dbReference type="InterPro" id="IPR001162">
    <property type="entry name" value="UvrC_RNase_H_dom"/>
</dbReference>
<keyword evidence="2" id="KW-0234">DNA repair</keyword>
<dbReference type="NCBIfam" id="TIGR00194">
    <property type="entry name" value="uvrC"/>
    <property type="match status" value="1"/>
</dbReference>
<dbReference type="InterPro" id="IPR050066">
    <property type="entry name" value="UvrABC_protein_C"/>
</dbReference>
<dbReference type="InterPro" id="IPR010994">
    <property type="entry name" value="RuvA_2-like"/>
</dbReference>
<dbReference type="Gene3D" id="4.10.860.10">
    <property type="entry name" value="UVR domain"/>
    <property type="match status" value="1"/>
</dbReference>
<dbReference type="InterPro" id="IPR036876">
    <property type="entry name" value="UVR_dom_sf"/>
</dbReference>